<evidence type="ECO:0000313" key="2">
    <source>
        <dbReference type="Proteomes" id="UP001215712"/>
    </source>
</evidence>
<comment type="caution">
    <text evidence="1">The sequence shown here is derived from an EMBL/GenBank/DDBJ whole genome shotgun (WGS) entry which is preliminary data.</text>
</comment>
<evidence type="ECO:0000313" key="1">
    <source>
        <dbReference type="EMBL" id="KAJ5716609.1"/>
    </source>
</evidence>
<dbReference type="EMBL" id="JAQJAN010000012">
    <property type="protein sequence ID" value="KAJ5716609.1"/>
    <property type="molecule type" value="Genomic_DNA"/>
</dbReference>
<reference evidence="1" key="1">
    <citation type="journal article" date="2023" name="IMA Fungus">
        <title>Comparative genomic study of the Penicillium genus elucidates a diverse pangenome and 15 lateral gene transfer events.</title>
        <authorList>
            <person name="Petersen C."/>
            <person name="Sorensen T."/>
            <person name="Nielsen M.R."/>
            <person name="Sondergaard T.E."/>
            <person name="Sorensen J.L."/>
            <person name="Fitzpatrick D.A."/>
            <person name="Frisvad J.C."/>
            <person name="Nielsen K.L."/>
        </authorList>
    </citation>
    <scope>NUCLEOTIDE SEQUENCE</scope>
    <source>
        <strain evidence="1">IBT 17514</strain>
    </source>
</reference>
<accession>A0AAD6HI08</accession>
<proteinExistence type="predicted"/>
<name>A0AAD6HI08_9EURO</name>
<keyword evidence="2" id="KW-1185">Reference proteome</keyword>
<dbReference type="AlphaFoldDB" id="A0AAD6HI08"/>
<protein>
    <submittedName>
        <fullName evidence="1">Uncharacterized protein</fullName>
    </submittedName>
</protein>
<dbReference type="Proteomes" id="UP001215712">
    <property type="component" value="Unassembled WGS sequence"/>
</dbReference>
<gene>
    <name evidence="1" type="ORF">N7493_008520</name>
</gene>
<sequence length="87" mass="10182">MFFRDNMPELVPQQEFIFNHLMMPDSFSYYHVDSNLQKIFSDVMGFCAMVNAETRTTVNFLGFEEIPRLNLLSSIEIPLIERIQGES</sequence>
<reference evidence="1" key="2">
    <citation type="submission" date="2023-01" db="EMBL/GenBank/DDBJ databases">
        <authorList>
            <person name="Petersen C."/>
        </authorList>
    </citation>
    <scope>NUCLEOTIDE SEQUENCE</scope>
    <source>
        <strain evidence="1">IBT 17514</strain>
    </source>
</reference>
<organism evidence="1 2">
    <name type="scientific">Penicillium malachiteum</name>
    <dbReference type="NCBI Taxonomy" id="1324776"/>
    <lineage>
        <taxon>Eukaryota</taxon>
        <taxon>Fungi</taxon>
        <taxon>Dikarya</taxon>
        <taxon>Ascomycota</taxon>
        <taxon>Pezizomycotina</taxon>
        <taxon>Eurotiomycetes</taxon>
        <taxon>Eurotiomycetidae</taxon>
        <taxon>Eurotiales</taxon>
        <taxon>Aspergillaceae</taxon>
        <taxon>Penicillium</taxon>
    </lineage>
</organism>